<comment type="similarity">
    <text evidence="5">Belongs to the ENTREP family.</text>
</comment>
<evidence type="ECO:0000313" key="8">
    <source>
        <dbReference type="Ensembl" id="ENSOKIP00005046026.1"/>
    </source>
</evidence>
<comment type="subcellular location">
    <subcellularLocation>
        <location evidence="1">Membrane</location>
    </subcellularLocation>
</comment>
<dbReference type="Ensembl" id="ENSOKIT00005048509.1">
    <property type="protein sequence ID" value="ENSOKIP00005046026.1"/>
    <property type="gene ID" value="ENSOKIG00005019396.1"/>
</dbReference>
<dbReference type="PANTHER" id="PTHR17615:SF6">
    <property type="entry name" value="PROTEIN ENTREP2"/>
    <property type="match status" value="1"/>
</dbReference>
<keyword evidence="3 7" id="KW-1133">Transmembrane helix</keyword>
<evidence type="ECO:0000256" key="5">
    <source>
        <dbReference type="ARBA" id="ARBA00034309"/>
    </source>
</evidence>
<dbReference type="GO" id="GO:0016020">
    <property type="term" value="C:membrane"/>
    <property type="evidence" value="ECO:0007669"/>
    <property type="project" value="UniProtKB-SubCell"/>
</dbReference>
<proteinExistence type="inferred from homology"/>
<evidence type="ECO:0000256" key="4">
    <source>
        <dbReference type="ARBA" id="ARBA00023136"/>
    </source>
</evidence>
<protein>
    <submittedName>
        <fullName evidence="8">Endosomal transmembrane epsin interactor 2</fullName>
    </submittedName>
</protein>
<feature type="compositionally biased region" description="Pro residues" evidence="6">
    <location>
        <begin position="720"/>
        <end position="733"/>
    </location>
</feature>
<evidence type="ECO:0000313" key="9">
    <source>
        <dbReference type="Proteomes" id="UP000694557"/>
    </source>
</evidence>
<gene>
    <name evidence="8" type="primary">ENTREP2</name>
</gene>
<keyword evidence="2 7" id="KW-0812">Transmembrane</keyword>
<accession>A0A8C7GMZ3</accession>
<evidence type="ECO:0000256" key="6">
    <source>
        <dbReference type="SAM" id="MobiDB-lite"/>
    </source>
</evidence>
<evidence type="ECO:0000256" key="3">
    <source>
        <dbReference type="ARBA" id="ARBA00022989"/>
    </source>
</evidence>
<feature type="transmembrane region" description="Helical" evidence="7">
    <location>
        <begin position="158"/>
        <end position="179"/>
    </location>
</feature>
<feature type="compositionally biased region" description="Low complexity" evidence="6">
    <location>
        <begin position="500"/>
        <end position="517"/>
    </location>
</feature>
<organism evidence="8 9">
    <name type="scientific">Oncorhynchus kisutch</name>
    <name type="common">Coho salmon</name>
    <name type="synonym">Salmo kisutch</name>
    <dbReference type="NCBI Taxonomy" id="8019"/>
    <lineage>
        <taxon>Eukaryota</taxon>
        <taxon>Metazoa</taxon>
        <taxon>Chordata</taxon>
        <taxon>Craniata</taxon>
        <taxon>Vertebrata</taxon>
        <taxon>Euteleostomi</taxon>
        <taxon>Actinopterygii</taxon>
        <taxon>Neopterygii</taxon>
        <taxon>Teleostei</taxon>
        <taxon>Protacanthopterygii</taxon>
        <taxon>Salmoniformes</taxon>
        <taxon>Salmonidae</taxon>
        <taxon>Salmoninae</taxon>
        <taxon>Oncorhynchus</taxon>
    </lineage>
</organism>
<feature type="transmembrane region" description="Helical" evidence="7">
    <location>
        <begin position="33"/>
        <end position="58"/>
    </location>
</feature>
<feature type="region of interest" description="Disordered" evidence="6">
    <location>
        <begin position="541"/>
        <end position="602"/>
    </location>
</feature>
<reference evidence="8" key="1">
    <citation type="submission" date="2025-08" db="UniProtKB">
        <authorList>
            <consortium name="Ensembl"/>
        </authorList>
    </citation>
    <scope>IDENTIFICATION</scope>
</reference>
<feature type="region of interest" description="Disordered" evidence="6">
    <location>
        <begin position="500"/>
        <end position="528"/>
    </location>
</feature>
<evidence type="ECO:0000256" key="7">
    <source>
        <dbReference type="SAM" id="Phobius"/>
    </source>
</evidence>
<feature type="compositionally biased region" description="Polar residues" evidence="6">
    <location>
        <begin position="541"/>
        <end position="552"/>
    </location>
</feature>
<reference evidence="8" key="2">
    <citation type="submission" date="2025-09" db="UniProtKB">
        <authorList>
            <consortium name="Ensembl"/>
        </authorList>
    </citation>
    <scope>IDENTIFICATION</scope>
</reference>
<feature type="compositionally biased region" description="Low complexity" evidence="6">
    <location>
        <begin position="710"/>
        <end position="719"/>
    </location>
</feature>
<name>A0A8C7GMZ3_ONCKI</name>
<feature type="transmembrane region" description="Helical" evidence="7">
    <location>
        <begin position="70"/>
        <end position="92"/>
    </location>
</feature>
<dbReference type="InterPro" id="IPR030431">
    <property type="entry name" value="ENTREP1-3"/>
</dbReference>
<keyword evidence="4 7" id="KW-0472">Membrane</keyword>
<sequence>MPVQAMPRGRSLSPASLSRSLSRLREFRTRTRIMLSLGVSQMVLGSLILAVSFAALALTTSPRVRHSCPFWAGFSITFFMLLSAVCVMLNLAGSILSCQNAQLVNSLEDCQLIKFDSDGVCVCCELQHQSSSCNNLGETLKLNPLSDCDTIRQHLKELLFSVCALNVISTIVCALATAMCCMQMVSTDVLQIFMPHRARALSADCMTPHGTILHQTLDFDEFIPPIPPPPYYPPEYTCTPVMDGQRSLHLDFPHSPFSTIYGVPINSPGTLYPSELPPSYESVVGLGMGQTHASQVTTSIDQSSLCERNATAGLSTQGSVDSASLMVSEEVAEIPDHSCSSEDLCSLEVQGSDSSPYGTLHTAPTDGSSISLEFSARFSHRHRGLARVDYTSYSESCHTQDSIPHSPDRSLENVNILEHEEPKGGVKLHANLRERASRRQLILPVPPTPPSLPSASPSAAAATASVEVATAAQSLPACPSTSPPSRPRGSRLCFSVWSPSSSSSCPASQPPSTSAPAERPRMLRSGRRYRKLARIVRSTSDPISCTSISGSDSCGCPSASNPPPEDSPQTSPEQESTEVAAPPHAAAKVSTRSGRKQKEGRKVDIRLKPRALHTVSNERPHSLADLKTYKDTKILVAKFLEHSSCSLPPEVQQVVNSIKYVIKSDERHMEEAIFSANVIDQVMTQSQRIIGSPRKRAHEDLHLQSCGALSSPFSSLRRPPTAPGPPNPPPPLDSSPSPSERTQSLLCRETIL</sequence>
<dbReference type="PANTHER" id="PTHR17615">
    <property type="entry name" value="PROTEIN FAM189A"/>
    <property type="match status" value="1"/>
</dbReference>
<evidence type="ECO:0000256" key="1">
    <source>
        <dbReference type="ARBA" id="ARBA00004370"/>
    </source>
</evidence>
<evidence type="ECO:0000256" key="2">
    <source>
        <dbReference type="ARBA" id="ARBA00022692"/>
    </source>
</evidence>
<feature type="region of interest" description="Disordered" evidence="6">
    <location>
        <begin position="710"/>
        <end position="752"/>
    </location>
</feature>
<dbReference type="Proteomes" id="UP000694557">
    <property type="component" value="Unassembled WGS sequence"/>
</dbReference>
<dbReference type="GeneTree" id="ENSGT00530000063335"/>
<dbReference type="AlphaFoldDB" id="A0A8C7GMZ3"/>
<keyword evidence="9" id="KW-1185">Reference proteome</keyword>